<evidence type="ECO:0000313" key="5">
    <source>
        <dbReference type="Proteomes" id="UP000824110"/>
    </source>
</evidence>
<keyword evidence="1" id="KW-0489">Methyltransferase</keyword>
<reference evidence="4" key="1">
    <citation type="submission" date="2020-10" db="EMBL/GenBank/DDBJ databases">
        <authorList>
            <person name="Gilroy R."/>
        </authorList>
    </citation>
    <scope>NUCLEOTIDE SEQUENCE</scope>
    <source>
        <strain evidence="4">CHK195-12923</strain>
    </source>
</reference>
<dbReference type="CDD" id="cd02440">
    <property type="entry name" value="AdoMet_MTases"/>
    <property type="match status" value="1"/>
</dbReference>
<keyword evidence="3" id="KW-0949">S-adenosyl-L-methionine</keyword>
<reference evidence="4" key="2">
    <citation type="journal article" date="2021" name="PeerJ">
        <title>Extensive microbial diversity within the chicken gut microbiome revealed by metagenomics and culture.</title>
        <authorList>
            <person name="Gilroy R."/>
            <person name="Ravi A."/>
            <person name="Getino M."/>
            <person name="Pursley I."/>
            <person name="Horton D.L."/>
            <person name="Alikhan N.F."/>
            <person name="Baker D."/>
            <person name="Gharbi K."/>
            <person name="Hall N."/>
            <person name="Watson M."/>
            <person name="Adriaenssens E.M."/>
            <person name="Foster-Nyarko E."/>
            <person name="Jarju S."/>
            <person name="Secka A."/>
            <person name="Antonio M."/>
            <person name="Oren A."/>
            <person name="Chaudhuri R.R."/>
            <person name="La Ragione R."/>
            <person name="Hildebrand F."/>
            <person name="Pallen M.J."/>
        </authorList>
    </citation>
    <scope>NUCLEOTIDE SEQUENCE</scope>
    <source>
        <strain evidence="4">CHK195-12923</strain>
    </source>
</reference>
<dbReference type="Proteomes" id="UP000824110">
    <property type="component" value="Unassembled WGS sequence"/>
</dbReference>
<gene>
    <name evidence="4" type="ORF">IAB69_03550</name>
</gene>
<dbReference type="GO" id="GO:0032259">
    <property type="term" value="P:methylation"/>
    <property type="evidence" value="ECO:0007669"/>
    <property type="project" value="UniProtKB-KW"/>
</dbReference>
<comment type="caution">
    <text evidence="4">The sequence shown here is derived from an EMBL/GenBank/DDBJ whole genome shotgun (WGS) entry which is preliminary data.</text>
</comment>
<dbReference type="PROSITE" id="PS51682">
    <property type="entry name" value="SAM_OMT_I"/>
    <property type="match status" value="1"/>
</dbReference>
<sequence length="216" mass="23566">MDDFSYAHRDTSGASRWNKPHIPPALQVIREGAFRREIPVAADETVAYLMAQVAAVRPERVLELGTAIGTTAIAMALACPSAHITTVERDENFFKEAQQNFDDCGVRERVTSVCGDAGKVIDELEGPFGLIFMDCAKVQYIKYLPRLKKLLAAGGVLIADDVLLFGWASGEAEVPKKRKMLAQHIEEYLSAVTSDEQLITAVIKVGDGMAVSVKRG</sequence>
<organism evidence="4 5">
    <name type="scientific">Candidatus Coproplasma excrementigallinarum</name>
    <dbReference type="NCBI Taxonomy" id="2840747"/>
    <lineage>
        <taxon>Bacteria</taxon>
        <taxon>Bacillati</taxon>
        <taxon>Bacillota</taxon>
        <taxon>Clostridia</taxon>
        <taxon>Eubacteriales</taxon>
        <taxon>Candidatus Coproplasma</taxon>
    </lineage>
</organism>
<dbReference type="PANTHER" id="PTHR10509:SF14">
    <property type="entry name" value="CAFFEOYL-COA O-METHYLTRANSFERASE 3-RELATED"/>
    <property type="match status" value="1"/>
</dbReference>
<dbReference type="Gene3D" id="3.40.50.150">
    <property type="entry name" value="Vaccinia Virus protein VP39"/>
    <property type="match status" value="1"/>
</dbReference>
<proteinExistence type="predicted"/>
<protein>
    <submittedName>
        <fullName evidence="4">O-methyltransferase</fullName>
    </submittedName>
</protein>
<keyword evidence="2" id="KW-0808">Transferase</keyword>
<dbReference type="AlphaFoldDB" id="A0A9D1MJM8"/>
<dbReference type="EMBL" id="DVNE01000034">
    <property type="protein sequence ID" value="HIU61705.1"/>
    <property type="molecule type" value="Genomic_DNA"/>
</dbReference>
<evidence type="ECO:0000256" key="2">
    <source>
        <dbReference type="ARBA" id="ARBA00022679"/>
    </source>
</evidence>
<dbReference type="GO" id="GO:0008171">
    <property type="term" value="F:O-methyltransferase activity"/>
    <property type="evidence" value="ECO:0007669"/>
    <property type="project" value="InterPro"/>
</dbReference>
<accession>A0A9D1MJM8</accession>
<evidence type="ECO:0000256" key="3">
    <source>
        <dbReference type="ARBA" id="ARBA00022691"/>
    </source>
</evidence>
<dbReference type="SUPFAM" id="SSF53335">
    <property type="entry name" value="S-adenosyl-L-methionine-dependent methyltransferases"/>
    <property type="match status" value="1"/>
</dbReference>
<dbReference type="InterPro" id="IPR029063">
    <property type="entry name" value="SAM-dependent_MTases_sf"/>
</dbReference>
<dbReference type="InterPro" id="IPR050362">
    <property type="entry name" value="Cation-dep_OMT"/>
</dbReference>
<dbReference type="Pfam" id="PF01596">
    <property type="entry name" value="Methyltransf_3"/>
    <property type="match status" value="1"/>
</dbReference>
<evidence type="ECO:0000313" key="4">
    <source>
        <dbReference type="EMBL" id="HIU61705.1"/>
    </source>
</evidence>
<evidence type="ECO:0000256" key="1">
    <source>
        <dbReference type="ARBA" id="ARBA00022603"/>
    </source>
</evidence>
<dbReference type="GO" id="GO:0008757">
    <property type="term" value="F:S-adenosylmethionine-dependent methyltransferase activity"/>
    <property type="evidence" value="ECO:0007669"/>
    <property type="project" value="TreeGrafter"/>
</dbReference>
<name>A0A9D1MJM8_9FIRM</name>
<dbReference type="PANTHER" id="PTHR10509">
    <property type="entry name" value="O-METHYLTRANSFERASE-RELATED"/>
    <property type="match status" value="1"/>
</dbReference>
<dbReference type="InterPro" id="IPR002935">
    <property type="entry name" value="SAM_O-MeTrfase"/>
</dbReference>